<dbReference type="PANTHER" id="PTHR46796:SF15">
    <property type="entry name" value="BLL1074 PROTEIN"/>
    <property type="match status" value="1"/>
</dbReference>
<evidence type="ECO:0000313" key="5">
    <source>
        <dbReference type="EMBL" id="SFI22361.1"/>
    </source>
</evidence>
<keyword evidence="3" id="KW-0804">Transcription</keyword>
<dbReference type="InterPro" id="IPR018060">
    <property type="entry name" value="HTH_AraC"/>
</dbReference>
<gene>
    <name evidence="5" type="ORF">SAMN05216258_105142</name>
</gene>
<dbReference type="STRING" id="1114924.SAMN05216258_105142"/>
<reference evidence="5 6" key="1">
    <citation type="submission" date="2016-10" db="EMBL/GenBank/DDBJ databases">
        <authorList>
            <person name="de Groot N.N."/>
        </authorList>
    </citation>
    <scope>NUCLEOTIDE SEQUENCE [LARGE SCALE GENOMIC DNA]</scope>
    <source>
        <strain evidence="5 6">CGMCC 1.11030</strain>
    </source>
</reference>
<dbReference type="PROSITE" id="PS01124">
    <property type="entry name" value="HTH_ARAC_FAMILY_2"/>
    <property type="match status" value="1"/>
</dbReference>
<dbReference type="InterPro" id="IPR050204">
    <property type="entry name" value="AraC_XylS_family_regulators"/>
</dbReference>
<dbReference type="Gene3D" id="1.10.10.60">
    <property type="entry name" value="Homeodomain-like"/>
    <property type="match status" value="1"/>
</dbReference>
<dbReference type="GO" id="GO:0043565">
    <property type="term" value="F:sequence-specific DNA binding"/>
    <property type="evidence" value="ECO:0007669"/>
    <property type="project" value="InterPro"/>
</dbReference>
<dbReference type="GO" id="GO:0003700">
    <property type="term" value="F:DNA-binding transcription factor activity"/>
    <property type="evidence" value="ECO:0007669"/>
    <property type="project" value="InterPro"/>
</dbReference>
<evidence type="ECO:0000256" key="1">
    <source>
        <dbReference type="ARBA" id="ARBA00023015"/>
    </source>
</evidence>
<dbReference type="OrthoDB" id="9793400at2"/>
<dbReference type="EMBL" id="FOQH01000005">
    <property type="protein sequence ID" value="SFI22361.1"/>
    <property type="molecule type" value="Genomic_DNA"/>
</dbReference>
<accession>A0A1I3GGU3</accession>
<evidence type="ECO:0000256" key="3">
    <source>
        <dbReference type="ARBA" id="ARBA00023163"/>
    </source>
</evidence>
<sequence>MDAPLHDPHGPPAAGLVAAPAPPAGARRMVGFSLAGPLPGTELAPACAFVPLILVLEGGFELRDAARSRPLLRSFTAGLHDRPVGIAYPGAAVCLQVDLAPLAARRLLGPRLAEAAGETVDLREIAPALAAELEDRAAGAPTWAARFEAVSGVLARATAGAQGPSPLAARALAEIDRAPWRPVAELAERLGVSRQGLSDALRREVGMGPKRLARLARFEGALARLRGAQAAPLADLAAEMGYADQAHMAREMRALGGATARALAARRPD</sequence>
<evidence type="ECO:0000313" key="6">
    <source>
        <dbReference type="Proteomes" id="UP000199377"/>
    </source>
</evidence>
<dbReference type="PANTHER" id="PTHR46796">
    <property type="entry name" value="HTH-TYPE TRANSCRIPTIONAL ACTIVATOR RHAS-RELATED"/>
    <property type="match status" value="1"/>
</dbReference>
<dbReference type="SMART" id="SM00342">
    <property type="entry name" value="HTH_ARAC"/>
    <property type="match status" value="1"/>
</dbReference>
<evidence type="ECO:0000256" key="2">
    <source>
        <dbReference type="ARBA" id="ARBA00023125"/>
    </source>
</evidence>
<evidence type="ECO:0000259" key="4">
    <source>
        <dbReference type="PROSITE" id="PS01124"/>
    </source>
</evidence>
<name>A0A1I3GGU3_9RHOB</name>
<proteinExistence type="predicted"/>
<dbReference type="AlphaFoldDB" id="A0A1I3GGU3"/>
<keyword evidence="1" id="KW-0805">Transcription regulation</keyword>
<dbReference type="Pfam" id="PF12833">
    <property type="entry name" value="HTH_18"/>
    <property type="match status" value="1"/>
</dbReference>
<protein>
    <submittedName>
        <fullName evidence="5">AraC-type DNA-binding protein</fullName>
    </submittedName>
</protein>
<organism evidence="5 6">
    <name type="scientific">Albimonas pacifica</name>
    <dbReference type="NCBI Taxonomy" id="1114924"/>
    <lineage>
        <taxon>Bacteria</taxon>
        <taxon>Pseudomonadati</taxon>
        <taxon>Pseudomonadota</taxon>
        <taxon>Alphaproteobacteria</taxon>
        <taxon>Rhodobacterales</taxon>
        <taxon>Paracoccaceae</taxon>
        <taxon>Albimonas</taxon>
    </lineage>
</organism>
<keyword evidence="6" id="KW-1185">Reference proteome</keyword>
<keyword evidence="2 5" id="KW-0238">DNA-binding</keyword>
<feature type="domain" description="HTH araC/xylS-type" evidence="4">
    <location>
        <begin position="165"/>
        <end position="266"/>
    </location>
</feature>
<dbReference type="Proteomes" id="UP000199377">
    <property type="component" value="Unassembled WGS sequence"/>
</dbReference>
<dbReference type="RefSeq" id="WP_092859987.1">
    <property type="nucleotide sequence ID" value="NZ_FOQH01000005.1"/>
</dbReference>